<dbReference type="InterPro" id="IPR012337">
    <property type="entry name" value="RNaseH-like_sf"/>
</dbReference>
<dbReference type="EMBL" id="AP027081">
    <property type="protein sequence ID" value="BDU76710.1"/>
    <property type="molecule type" value="Genomic_DNA"/>
</dbReference>
<evidence type="ECO:0000256" key="1">
    <source>
        <dbReference type="ARBA" id="ARBA00009277"/>
    </source>
</evidence>
<feature type="domain" description="Integrase catalytic" evidence="3">
    <location>
        <begin position="111"/>
        <end position="283"/>
    </location>
</feature>
<accession>A0AA48GW94</accession>
<dbReference type="InterPro" id="IPR054353">
    <property type="entry name" value="IstA-like_C"/>
</dbReference>
<dbReference type="PANTHER" id="PTHR35004">
    <property type="entry name" value="TRANSPOSASE RV3428C-RELATED"/>
    <property type="match status" value="1"/>
</dbReference>
<dbReference type="EMBL" id="AP027081">
    <property type="protein sequence ID" value="BDU77444.1"/>
    <property type="molecule type" value="Genomic_DNA"/>
</dbReference>
<dbReference type="AlphaFoldDB" id="A0AA48GW94"/>
<dbReference type="PANTHER" id="PTHR35004:SF7">
    <property type="entry name" value="INTEGRASE PROTEIN"/>
    <property type="match status" value="1"/>
</dbReference>
<evidence type="ECO:0000313" key="4">
    <source>
        <dbReference type="EMBL" id="BDU76710.1"/>
    </source>
</evidence>
<protein>
    <submittedName>
        <fullName evidence="5">IS21 family transposase</fullName>
    </submittedName>
</protein>
<gene>
    <name evidence="5" type="primary">istA_2</name>
    <name evidence="4" type="synonym">istA_1</name>
    <name evidence="4" type="ORF">METESE_16680</name>
    <name evidence="5" type="ORF">METESE_24020</name>
</gene>
<dbReference type="PROSITE" id="PS50994">
    <property type="entry name" value="INTEGRASE"/>
    <property type="match status" value="1"/>
</dbReference>
<evidence type="ECO:0000259" key="3">
    <source>
        <dbReference type="PROSITE" id="PS50994"/>
    </source>
</evidence>
<dbReference type="KEGG" id="msea:METESE_16680"/>
<dbReference type="RefSeq" id="WP_316410280.1">
    <property type="nucleotide sequence ID" value="NZ_AP027081.1"/>
</dbReference>
<dbReference type="Proteomes" id="UP001228113">
    <property type="component" value="Chromosome"/>
</dbReference>
<sequence>MLDESKRTAILVLREQGHTIRGIARAVRASRDTVGRVLAAGAPTIPENQRPEKAEPHREEILELFPACKGNLIRVHEILRERGADLSYQALTGFCRRHGIGHPGPQPSGEYHFQPGEEMQHDTSPHRVRIGERMLLIQDASLVLCHSRMLFHQYYPTFNRFWCKVFLTEALQFFGGACARCMIDNTHVVVSQGTGASMIPAPEMAAFAERFGFEFRAHALGHANRSARVERPFDYIENNFLAGREFRDWDDLNRQARDWCEKVNATRKRSLQASPRELFLEERTQLRPLPIWVPTVYQLHQRIGDIQGFVSIGGNRYSIPYALIGHQLEVRETRDQIEVFVGPRQVATHRKVLDASGQRVIDPAHRAPRGQGRSKRTTSPEEVDLLLAEPALAGYVAAFRVRHPGRMLRMLRRLQAMVRDYPRAPLLAAIGTALEYGLFDLERLDRMVLRHIAREYFVLGDTAGDPTPDPKEDDHEG</sequence>
<feature type="region of interest" description="Disordered" evidence="2">
    <location>
        <begin position="361"/>
        <end position="380"/>
    </location>
</feature>
<feature type="compositionally biased region" description="Basic residues" evidence="2">
    <location>
        <begin position="366"/>
        <end position="376"/>
    </location>
</feature>
<dbReference type="InterPro" id="IPR001584">
    <property type="entry name" value="Integrase_cat-core"/>
</dbReference>
<dbReference type="SUPFAM" id="SSF53098">
    <property type="entry name" value="Ribonuclease H-like"/>
    <property type="match status" value="1"/>
</dbReference>
<comment type="similarity">
    <text evidence="1">Belongs to the transposase IS21/IS408/IS1162 family.</text>
</comment>
<dbReference type="InterPro" id="IPR036397">
    <property type="entry name" value="RNaseH_sf"/>
</dbReference>
<dbReference type="Gene3D" id="3.30.420.10">
    <property type="entry name" value="Ribonuclease H-like superfamily/Ribonuclease H"/>
    <property type="match status" value="1"/>
</dbReference>
<organism evidence="5 6">
    <name type="scientific">Mesoterricola sediminis</name>
    <dbReference type="NCBI Taxonomy" id="2927980"/>
    <lineage>
        <taxon>Bacteria</taxon>
        <taxon>Pseudomonadati</taxon>
        <taxon>Acidobacteriota</taxon>
        <taxon>Holophagae</taxon>
        <taxon>Holophagales</taxon>
        <taxon>Holophagaceae</taxon>
        <taxon>Mesoterricola</taxon>
    </lineage>
</organism>
<dbReference type="Pfam" id="PF22483">
    <property type="entry name" value="Mu-transpos_C_2"/>
    <property type="match status" value="1"/>
</dbReference>
<name>A0AA48GW94_9BACT</name>
<proteinExistence type="inferred from homology"/>
<dbReference type="GO" id="GO:0015074">
    <property type="term" value="P:DNA integration"/>
    <property type="evidence" value="ECO:0007669"/>
    <property type="project" value="InterPro"/>
</dbReference>
<dbReference type="KEGG" id="msea:METESE_24020"/>
<evidence type="ECO:0000313" key="6">
    <source>
        <dbReference type="Proteomes" id="UP001228113"/>
    </source>
</evidence>
<keyword evidence="6" id="KW-1185">Reference proteome</keyword>
<dbReference type="NCBIfam" id="NF033546">
    <property type="entry name" value="transpos_IS21"/>
    <property type="match status" value="1"/>
</dbReference>
<dbReference type="GO" id="GO:0003676">
    <property type="term" value="F:nucleic acid binding"/>
    <property type="evidence" value="ECO:0007669"/>
    <property type="project" value="InterPro"/>
</dbReference>
<evidence type="ECO:0000313" key="5">
    <source>
        <dbReference type="EMBL" id="BDU77444.1"/>
    </source>
</evidence>
<reference evidence="5" key="1">
    <citation type="journal article" date="2023" name="Int. J. Syst. Evol. Microbiol.">
        <title>Mesoterricola silvestris gen. nov., sp. nov., Mesoterricola sediminis sp. nov., Geothrix oryzae sp. nov., Geothrix edaphica sp. nov., Geothrix rubra sp. nov., and Geothrix limicola sp. nov., six novel members of Acidobacteriota isolated from soils.</title>
        <authorList>
            <person name="Itoh H."/>
            <person name="Sugisawa Y."/>
            <person name="Mise K."/>
            <person name="Xu Z."/>
            <person name="Kuniyasu M."/>
            <person name="Ushijima N."/>
            <person name="Kawano K."/>
            <person name="Kobayashi E."/>
            <person name="Shiratori Y."/>
            <person name="Masuda Y."/>
            <person name="Senoo K."/>
        </authorList>
    </citation>
    <scope>NUCLEOTIDE SEQUENCE</scope>
    <source>
        <strain evidence="5">W786</strain>
    </source>
</reference>
<evidence type="ECO:0000256" key="2">
    <source>
        <dbReference type="SAM" id="MobiDB-lite"/>
    </source>
</evidence>